<keyword evidence="1" id="KW-0418">Kinase</keyword>
<accession>A0ABY9ERV8</accession>
<evidence type="ECO:0000313" key="2">
    <source>
        <dbReference type="Proteomes" id="UP001239418"/>
    </source>
</evidence>
<dbReference type="GO" id="GO:0016301">
    <property type="term" value="F:kinase activity"/>
    <property type="evidence" value="ECO:0007669"/>
    <property type="project" value="UniProtKB-KW"/>
</dbReference>
<keyword evidence="2" id="KW-1185">Reference proteome</keyword>
<dbReference type="Proteomes" id="UP001239418">
    <property type="component" value="Chromosome"/>
</dbReference>
<dbReference type="InterPro" id="IPR009371">
    <property type="entry name" value="T3SS_HrpF"/>
</dbReference>
<reference evidence="1 2" key="1">
    <citation type="submission" date="2023-02" db="EMBL/GenBank/DDBJ databases">
        <title>Evolution of Hrp T3SS in non-pathogenic Pseudomonas fluorescens.</title>
        <authorList>
            <person name="Liao K."/>
            <person name="Wei H."/>
            <person name="Gu Y."/>
        </authorList>
    </citation>
    <scope>NUCLEOTIDE SEQUENCE [LARGE SCALE GENOMIC DNA]</scope>
    <source>
        <strain evidence="1 2">FP1935</strain>
    </source>
</reference>
<organism evidence="1 2">
    <name type="scientific">Pseudomonas cucumis</name>
    <dbReference type="NCBI Taxonomy" id="2954082"/>
    <lineage>
        <taxon>Bacteria</taxon>
        <taxon>Pseudomonadati</taxon>
        <taxon>Pseudomonadota</taxon>
        <taxon>Gammaproteobacteria</taxon>
        <taxon>Pseudomonadales</taxon>
        <taxon>Pseudomonadaceae</taxon>
        <taxon>Pseudomonas</taxon>
    </lineage>
</organism>
<dbReference type="Pfam" id="PF06266">
    <property type="entry name" value="HrpF"/>
    <property type="match status" value="1"/>
</dbReference>
<dbReference type="RefSeq" id="WP_007906128.1">
    <property type="nucleotide sequence ID" value="NZ_CP117453.1"/>
</dbReference>
<evidence type="ECO:0000313" key="1">
    <source>
        <dbReference type="EMBL" id="WLG82452.1"/>
    </source>
</evidence>
<gene>
    <name evidence="1" type="ORF">PSH97_15000</name>
</gene>
<dbReference type="EMBL" id="CP117454">
    <property type="protein sequence ID" value="WLG82452.1"/>
    <property type="molecule type" value="Genomic_DNA"/>
</dbReference>
<keyword evidence="1" id="KW-0808">Transferase</keyword>
<protein>
    <submittedName>
        <fullName evidence="1">Serine kinase</fullName>
    </submittedName>
</protein>
<proteinExistence type="predicted"/>
<sequence length="73" mass="8370">MFSLEAIRHRLDSNFERTQQQLDKSAVEMDGLSPDDWHAFNTAMRQTSTASWAANQEVVVKHNLAKAIINEIR</sequence>
<name>A0ABY9ERV8_9PSED</name>